<proteinExistence type="predicted"/>
<dbReference type="AlphaFoldDB" id="A0A6C0GKX3"/>
<dbReference type="NCBIfam" id="NF038402">
    <property type="entry name" value="TroA_like"/>
    <property type="match status" value="1"/>
</dbReference>
<dbReference type="PANTHER" id="PTHR30535:SF34">
    <property type="entry name" value="MOLYBDATE-BINDING PROTEIN MOLA"/>
    <property type="match status" value="1"/>
</dbReference>
<dbReference type="InterPro" id="IPR050902">
    <property type="entry name" value="ABC_Transporter_SBP"/>
</dbReference>
<dbReference type="Pfam" id="PF01497">
    <property type="entry name" value="Peripla_BP_2"/>
    <property type="match status" value="1"/>
</dbReference>
<dbReference type="Proteomes" id="UP000480178">
    <property type="component" value="Chromosome"/>
</dbReference>
<sequence>MDLLSHTHPGKYYFWLFFILLLAACSAKKDSGEKEPSETIVLIDDLKREVVLSRKPQKVMALAPSMTEMLFFVCDTSQIVAVTQNCNYPEAVKTKPIVNNYPMDFEGLLKVKPDLVFTIEGMTPQSDAERMKQMGIPVYYQKYATVDDVLDGLADIAKIMDREELSRSKIDSLRNLKNTVIAQTQFLPKPSVLAITWQDPIYAYGKNTILTNKLQLAGAINAIDTVFDNPYPALSREYILKINPDIILGGTFNEMDSSFFKLYPELKKIKAYQNKRIYKVTDDLNSRPSPRVIEAVIELKKYIHPEAK</sequence>
<reference evidence="3 4" key="1">
    <citation type="submission" date="2020-01" db="EMBL/GenBank/DDBJ databases">
        <authorList>
            <person name="Kim M.K."/>
        </authorList>
    </citation>
    <scope>NUCLEOTIDE SEQUENCE [LARGE SCALE GENOMIC DNA]</scope>
    <source>
        <strain evidence="3 4">172606-1</strain>
    </source>
</reference>
<organism evidence="3 4">
    <name type="scientific">Rhodocytophaga rosea</name>
    <dbReference type="NCBI Taxonomy" id="2704465"/>
    <lineage>
        <taxon>Bacteria</taxon>
        <taxon>Pseudomonadati</taxon>
        <taxon>Bacteroidota</taxon>
        <taxon>Cytophagia</taxon>
        <taxon>Cytophagales</taxon>
        <taxon>Rhodocytophagaceae</taxon>
        <taxon>Rhodocytophaga</taxon>
    </lineage>
</organism>
<dbReference type="Gene3D" id="3.40.50.1980">
    <property type="entry name" value="Nitrogenase molybdenum iron protein domain"/>
    <property type="match status" value="2"/>
</dbReference>
<dbReference type="InterPro" id="IPR002491">
    <property type="entry name" value="ABC_transptr_periplasmic_BD"/>
</dbReference>
<accession>A0A6C0GKX3</accession>
<evidence type="ECO:0000313" key="3">
    <source>
        <dbReference type="EMBL" id="QHT68731.1"/>
    </source>
</evidence>
<protein>
    <submittedName>
        <fullName evidence="3">ABC transporter substrate-binding protein</fullName>
    </submittedName>
</protein>
<dbReference type="PROSITE" id="PS50983">
    <property type="entry name" value="FE_B12_PBP"/>
    <property type="match status" value="1"/>
</dbReference>
<feature type="domain" description="Fe/B12 periplasmic-binding" evidence="2">
    <location>
        <begin position="58"/>
        <end position="307"/>
    </location>
</feature>
<dbReference type="PANTHER" id="PTHR30535">
    <property type="entry name" value="VITAMIN B12-BINDING PROTEIN"/>
    <property type="match status" value="1"/>
</dbReference>
<evidence type="ECO:0000313" key="4">
    <source>
        <dbReference type="Proteomes" id="UP000480178"/>
    </source>
</evidence>
<dbReference type="InterPro" id="IPR054828">
    <property type="entry name" value="Vit_B12_bind_prot"/>
</dbReference>
<name>A0A6C0GKX3_9BACT</name>
<dbReference type="KEGG" id="rhoz:GXP67_19815"/>
<evidence type="ECO:0000256" key="1">
    <source>
        <dbReference type="ARBA" id="ARBA00022729"/>
    </source>
</evidence>
<keyword evidence="1" id="KW-0732">Signal</keyword>
<dbReference type="RefSeq" id="WP_162444736.1">
    <property type="nucleotide sequence ID" value="NZ_CP048222.1"/>
</dbReference>
<gene>
    <name evidence="3" type="ORF">GXP67_19815</name>
</gene>
<dbReference type="SUPFAM" id="SSF53807">
    <property type="entry name" value="Helical backbone' metal receptor"/>
    <property type="match status" value="1"/>
</dbReference>
<dbReference type="EMBL" id="CP048222">
    <property type="protein sequence ID" value="QHT68731.1"/>
    <property type="molecule type" value="Genomic_DNA"/>
</dbReference>
<keyword evidence="4" id="KW-1185">Reference proteome</keyword>
<evidence type="ECO:0000259" key="2">
    <source>
        <dbReference type="PROSITE" id="PS50983"/>
    </source>
</evidence>
<dbReference type="GO" id="GO:0071281">
    <property type="term" value="P:cellular response to iron ion"/>
    <property type="evidence" value="ECO:0007669"/>
    <property type="project" value="TreeGrafter"/>
</dbReference>